<sequence>MKQILTIVFVILLAGCNSADRLAKSENLPIITKSHTTINHLVINSVEEVANTNTVDINQTDNKAETLQDVSTLSKKDLREVGQELSEQNNEIIMVWNDLFIPIYESYYNNYDETVIRENISDLNAAYKDLQKKINNVSLPSSLTAVERTKIEAIKEDLSYAISNRQLAIIEMQSMIAKADASHSAFMEVHISNSDRYLEHAKTLCDDLNLNKNALVTAK</sequence>
<dbReference type="RefSeq" id="WP_185126230.1">
    <property type="nucleotide sequence ID" value="NZ_CAJEWD010000008.1"/>
</dbReference>
<dbReference type="AlphaFoldDB" id="A0A6V7RPN9"/>
<reference evidence="2 3" key="1">
    <citation type="submission" date="2020-07" db="EMBL/GenBank/DDBJ databases">
        <authorList>
            <person name="Criscuolo A."/>
        </authorList>
    </citation>
    <scope>NUCLEOTIDE SEQUENCE [LARGE SCALE GENOMIC DNA]</scope>
    <source>
        <strain evidence="2">CIP111649</strain>
    </source>
</reference>
<feature type="chain" id="PRO_5038970818" description="Lipoprotein" evidence="1">
    <location>
        <begin position="20"/>
        <end position="219"/>
    </location>
</feature>
<name>A0A6V7RPN9_9STAP</name>
<evidence type="ECO:0000256" key="1">
    <source>
        <dbReference type="SAM" id="SignalP"/>
    </source>
</evidence>
<gene>
    <name evidence="2" type="ORF">JEODO184_01726</name>
</gene>
<keyword evidence="1" id="KW-0732">Signal</keyword>
<evidence type="ECO:0000313" key="2">
    <source>
        <dbReference type="EMBL" id="CAD2079640.1"/>
    </source>
</evidence>
<accession>A0A6V7RPN9</accession>
<evidence type="ECO:0008006" key="4">
    <source>
        <dbReference type="Google" id="ProtNLM"/>
    </source>
</evidence>
<evidence type="ECO:0000313" key="3">
    <source>
        <dbReference type="Proteomes" id="UP000589351"/>
    </source>
</evidence>
<protein>
    <recommendedName>
        <fullName evidence="4">Lipoprotein</fullName>
    </recommendedName>
</protein>
<dbReference type="PROSITE" id="PS51257">
    <property type="entry name" value="PROKAR_LIPOPROTEIN"/>
    <property type="match status" value="1"/>
</dbReference>
<dbReference type="EMBL" id="CAJEWD010000008">
    <property type="protein sequence ID" value="CAD2079640.1"/>
    <property type="molecule type" value="Genomic_DNA"/>
</dbReference>
<feature type="signal peptide" evidence="1">
    <location>
        <begin position="1"/>
        <end position="19"/>
    </location>
</feature>
<organism evidence="2 3">
    <name type="scientific">Jeotgalicoccus meleagridis</name>
    <dbReference type="NCBI Taxonomy" id="2759181"/>
    <lineage>
        <taxon>Bacteria</taxon>
        <taxon>Bacillati</taxon>
        <taxon>Bacillota</taxon>
        <taxon>Bacilli</taxon>
        <taxon>Bacillales</taxon>
        <taxon>Staphylococcaceae</taxon>
        <taxon>Jeotgalicoccus</taxon>
    </lineage>
</organism>
<proteinExistence type="predicted"/>
<dbReference type="Proteomes" id="UP000589351">
    <property type="component" value="Unassembled WGS sequence"/>
</dbReference>
<comment type="caution">
    <text evidence="2">The sequence shown here is derived from an EMBL/GenBank/DDBJ whole genome shotgun (WGS) entry which is preliminary data.</text>
</comment>
<keyword evidence="3" id="KW-1185">Reference proteome</keyword>